<dbReference type="Proteomes" id="UP000016923">
    <property type="component" value="Unassembled WGS sequence"/>
</dbReference>
<feature type="region of interest" description="Disordered" evidence="7">
    <location>
        <begin position="65"/>
        <end position="141"/>
    </location>
</feature>
<dbReference type="HOGENOM" id="CLU_370474_0_0_1"/>
<comment type="subcellular location">
    <subcellularLocation>
        <location evidence="1">Nucleus</location>
    </subcellularLocation>
</comment>
<feature type="compositionally biased region" description="Basic and acidic residues" evidence="7">
    <location>
        <begin position="65"/>
        <end position="81"/>
    </location>
</feature>
<dbReference type="GO" id="GO:0045944">
    <property type="term" value="P:positive regulation of transcription by RNA polymerase II"/>
    <property type="evidence" value="ECO:0007669"/>
    <property type="project" value="TreeGrafter"/>
</dbReference>
<evidence type="ECO:0000313" key="10">
    <source>
        <dbReference type="Proteomes" id="UP000016923"/>
    </source>
</evidence>
<dbReference type="SMART" id="SM00066">
    <property type="entry name" value="GAL4"/>
    <property type="match status" value="1"/>
</dbReference>
<keyword evidence="4" id="KW-0238">DNA-binding</keyword>
<organism evidence="9 10">
    <name type="scientific">Ophiostoma piceae (strain UAMH 11346)</name>
    <name type="common">Sap stain fungus</name>
    <dbReference type="NCBI Taxonomy" id="1262450"/>
    <lineage>
        <taxon>Eukaryota</taxon>
        <taxon>Fungi</taxon>
        <taxon>Dikarya</taxon>
        <taxon>Ascomycota</taxon>
        <taxon>Pezizomycotina</taxon>
        <taxon>Sordariomycetes</taxon>
        <taxon>Sordariomycetidae</taxon>
        <taxon>Ophiostomatales</taxon>
        <taxon>Ophiostomataceae</taxon>
        <taxon>Ophiostoma</taxon>
    </lineage>
</organism>
<evidence type="ECO:0000259" key="8">
    <source>
        <dbReference type="PROSITE" id="PS50048"/>
    </source>
</evidence>
<dbReference type="PROSITE" id="PS50048">
    <property type="entry name" value="ZN2_CY6_FUNGAL_2"/>
    <property type="match status" value="1"/>
</dbReference>
<dbReference type="OrthoDB" id="648861at2759"/>
<proteinExistence type="predicted"/>
<keyword evidence="6" id="KW-0539">Nucleus</keyword>
<evidence type="ECO:0000256" key="6">
    <source>
        <dbReference type="ARBA" id="ARBA00023242"/>
    </source>
</evidence>
<feature type="domain" description="Zn(2)-C6 fungal-type" evidence="8">
    <location>
        <begin position="22"/>
        <end position="51"/>
    </location>
</feature>
<dbReference type="SUPFAM" id="SSF57701">
    <property type="entry name" value="Zn2/Cys6 DNA-binding domain"/>
    <property type="match status" value="1"/>
</dbReference>
<evidence type="ECO:0000256" key="5">
    <source>
        <dbReference type="ARBA" id="ARBA00023163"/>
    </source>
</evidence>
<gene>
    <name evidence="9" type="ORF">F503_05942</name>
</gene>
<reference evidence="9 10" key="1">
    <citation type="journal article" date="2013" name="BMC Genomics">
        <title>The genome and transcriptome of the pine saprophyte Ophiostoma piceae, and a comparison with the bark beetle-associated pine pathogen Grosmannia clavigera.</title>
        <authorList>
            <person name="Haridas S."/>
            <person name="Wang Y."/>
            <person name="Lim L."/>
            <person name="Massoumi Alamouti S."/>
            <person name="Jackman S."/>
            <person name="Docking R."/>
            <person name="Robertson G."/>
            <person name="Birol I."/>
            <person name="Bohlmann J."/>
            <person name="Breuil C."/>
        </authorList>
    </citation>
    <scope>NUCLEOTIDE SEQUENCE [LARGE SCALE GENOMIC DNA]</scope>
    <source>
        <strain evidence="9 10">UAMH 11346</strain>
    </source>
</reference>
<dbReference type="Pfam" id="PF00172">
    <property type="entry name" value="Zn_clus"/>
    <property type="match status" value="1"/>
</dbReference>
<dbReference type="GO" id="GO:0005634">
    <property type="term" value="C:nucleus"/>
    <property type="evidence" value="ECO:0007669"/>
    <property type="project" value="UniProtKB-SubCell"/>
</dbReference>
<dbReference type="InterPro" id="IPR036864">
    <property type="entry name" value="Zn2-C6_fun-type_DNA-bd_sf"/>
</dbReference>
<protein>
    <submittedName>
        <fullName evidence="9">C6 zinc finger domain containing protein</fullName>
    </submittedName>
</protein>
<evidence type="ECO:0000313" key="9">
    <source>
        <dbReference type="EMBL" id="EPE10847.1"/>
    </source>
</evidence>
<dbReference type="EMBL" id="KE148146">
    <property type="protein sequence ID" value="EPE10847.1"/>
    <property type="molecule type" value="Genomic_DNA"/>
</dbReference>
<evidence type="ECO:0000256" key="3">
    <source>
        <dbReference type="ARBA" id="ARBA00023015"/>
    </source>
</evidence>
<dbReference type="OMA" id="EFRLVCH"/>
<keyword evidence="3" id="KW-0805">Transcription regulation</keyword>
<dbReference type="eggNOG" id="ENOG502SVJ6">
    <property type="taxonomic scope" value="Eukaryota"/>
</dbReference>
<dbReference type="InterPro" id="IPR001138">
    <property type="entry name" value="Zn2Cys6_DnaBD"/>
</dbReference>
<evidence type="ECO:0000256" key="2">
    <source>
        <dbReference type="ARBA" id="ARBA00022833"/>
    </source>
</evidence>
<dbReference type="Pfam" id="PF11951">
    <property type="entry name" value="Fungal_trans_2"/>
    <property type="match status" value="1"/>
</dbReference>
<evidence type="ECO:0000256" key="7">
    <source>
        <dbReference type="SAM" id="MobiDB-lite"/>
    </source>
</evidence>
<accession>S3CD45</accession>
<dbReference type="PANTHER" id="PTHR37534:SF7">
    <property type="entry name" value="TRANSCRIPTIONAL ACTIVATOR PROTEIN UGA3"/>
    <property type="match status" value="1"/>
</dbReference>
<dbReference type="PROSITE" id="PS00463">
    <property type="entry name" value="ZN2_CY6_FUNGAL_1"/>
    <property type="match status" value="1"/>
</dbReference>
<dbReference type="CDD" id="cd00067">
    <property type="entry name" value="GAL4"/>
    <property type="match status" value="1"/>
</dbReference>
<feature type="compositionally biased region" description="Low complexity" evidence="7">
    <location>
        <begin position="100"/>
        <end position="110"/>
    </location>
</feature>
<keyword evidence="2" id="KW-0862">Zinc</keyword>
<dbReference type="GO" id="GO:0008270">
    <property type="term" value="F:zinc ion binding"/>
    <property type="evidence" value="ECO:0007669"/>
    <property type="project" value="InterPro"/>
</dbReference>
<dbReference type="GO" id="GO:0000976">
    <property type="term" value="F:transcription cis-regulatory region binding"/>
    <property type="evidence" value="ECO:0007669"/>
    <property type="project" value="TreeGrafter"/>
</dbReference>
<dbReference type="AlphaFoldDB" id="S3CD45"/>
<feature type="region of interest" description="Disordered" evidence="7">
    <location>
        <begin position="203"/>
        <end position="226"/>
    </location>
</feature>
<evidence type="ECO:0000256" key="1">
    <source>
        <dbReference type="ARBA" id="ARBA00004123"/>
    </source>
</evidence>
<dbReference type="Gene3D" id="4.10.240.10">
    <property type="entry name" value="Zn(2)-C6 fungal-type DNA-binding domain"/>
    <property type="match status" value="1"/>
</dbReference>
<name>S3CD45_OPHP1</name>
<dbReference type="PANTHER" id="PTHR37534">
    <property type="entry name" value="TRANSCRIPTIONAL ACTIVATOR PROTEIN UGA3"/>
    <property type="match status" value="1"/>
</dbReference>
<dbReference type="InterPro" id="IPR021858">
    <property type="entry name" value="Fun_TF"/>
</dbReference>
<evidence type="ECO:0000256" key="4">
    <source>
        <dbReference type="ARBA" id="ARBA00023125"/>
    </source>
</evidence>
<keyword evidence="10" id="KW-1185">Reference proteome</keyword>
<sequence>MPKVRTAAAGPSRLSVKRSVWGCLTCRRRKVKCLDREMPCSACTRLKLTCVPSFNGNFKLWKREHNHEDDARSSAKPEAGQRQKPLPLPQPMPSYSQPKAGTAMGGTAAAQPPSQPHNPFGVFDARMPGPQTNASQVPLVPTTSFSPTQSILMMNEWSIQQPSPFDLDMPMSFLFGGAPITSIGDAYTPTDFYGPPSFVAQAQGASGGANGAVPPIEPQSSSPPQDFMYSGIDAPPETLSVQQDEEDNADTVATGGELVVLASRAQSPALSASSIGDDDSDRSLVVYYRRNLSSFFSVKSYPSSLSYTLPTSRLTTISALSAAYSSNSSPPDSSASSHVPVWNFYSYAIRAAEEQPDSPLSHSILAWTSAHLILRNRYTSDGHAQFRHYARARAAVDELRDELMSSRPSSHKGTKKQGTPPLRMFLATTLFLAYGDILSGDCAGLVESLSGVTQMLASDWPRFRAELGPIEARILVWLSYLDLRARMWAPPPRTDKKHKSSTGSGNTSLFNFLQAHNGTLTTSGISALRAHHRDGATSPESDSDENQGAVARRSYYLTECFGSALPARELEEDLLQEPAKMLSDEIMGVYATISTLEGWIAGIDWDEDQNLLMDLRNAKIQAIRANIARIHAESKVVHADLMKASSGADHVARTTFHRLVTTAKTLAATVLLNRVQAPSERTDEESQASAREIVQIARQLGHLGNRSVSSSSLAEVPESGGSSSREDIVELSLARLPSVAGSAPHSLVWPMPVFVAGIELTDPVYQDWVLAYLADVASWGGTSTRRARELLRRVIQQQDASGRRVNVRDVVAELGGVLI</sequence>
<dbReference type="VEuPathDB" id="FungiDB:F503_05942"/>
<feature type="compositionally biased region" description="Polar residues" evidence="7">
    <location>
        <begin position="130"/>
        <end position="141"/>
    </location>
</feature>
<dbReference type="GO" id="GO:0000981">
    <property type="term" value="F:DNA-binding transcription factor activity, RNA polymerase II-specific"/>
    <property type="evidence" value="ECO:0007669"/>
    <property type="project" value="InterPro"/>
</dbReference>
<keyword evidence="5" id="KW-0804">Transcription</keyword>